<dbReference type="Proteomes" id="UP000593966">
    <property type="component" value="Chromosome"/>
</dbReference>
<evidence type="ECO:0000313" key="2">
    <source>
        <dbReference type="Proteomes" id="UP000593966"/>
    </source>
</evidence>
<dbReference type="AlphaFoldDB" id="A0A7S7AGN9"/>
<organism evidence="1 2">
    <name type="scientific">Acinetobacter piscicola</name>
    <dbReference type="NCBI Taxonomy" id="2006115"/>
    <lineage>
        <taxon>Bacteria</taxon>
        <taxon>Pseudomonadati</taxon>
        <taxon>Pseudomonadota</taxon>
        <taxon>Gammaproteobacteria</taxon>
        <taxon>Moraxellales</taxon>
        <taxon>Moraxellaceae</taxon>
        <taxon>Acinetobacter</taxon>
    </lineage>
</organism>
<reference evidence="1 2" key="1">
    <citation type="submission" date="2020-02" db="EMBL/GenBank/DDBJ databases">
        <title>Tigecycline-resistant Acinetobacter species from pigs and migratory birds.</title>
        <authorList>
            <person name="Chen C."/>
            <person name="Sun J."/>
            <person name="Liao X.-P."/>
            <person name="Liu Y.-H."/>
        </authorList>
    </citation>
    <scope>NUCLEOTIDE SEQUENCE [LARGE SCALE GENOMIC DNA]</scope>
    <source>
        <strain evidence="1 2">YH12207_T</strain>
    </source>
</reference>
<dbReference type="EMBL" id="CP048659">
    <property type="protein sequence ID" value="QOW44806.1"/>
    <property type="molecule type" value="Genomic_DNA"/>
</dbReference>
<proteinExistence type="predicted"/>
<accession>A0A7S7AGN9</accession>
<protein>
    <recommendedName>
        <fullName evidence="3">MACPF domain-containing protein</fullName>
    </recommendedName>
</protein>
<evidence type="ECO:0008006" key="3">
    <source>
        <dbReference type="Google" id="ProtNLM"/>
    </source>
</evidence>
<dbReference type="RefSeq" id="WP_180047110.1">
    <property type="nucleotide sequence ID" value="NZ_CP048659.1"/>
</dbReference>
<keyword evidence="2" id="KW-1185">Reference proteome</keyword>
<sequence length="972" mass="109922">MAYRLPMMLIILFPLVGCETENKNETATEQALQSSFATQYPVLAEHFDMNESDFNIYLNASGKGTPITATSIKSMNVGYPVNTLDSTYHPISIFDLGSLGDRLYIEQQQGKEKSSFELSSKASNHSVSSQHTIDASASVRYGGLKVAGSTHHALAYLDASSTGDISAIMTRENVGKSIQILPDNFNGYENFERYLRGTELTSEQLKKKIQTIVDMPTEGQCDQKPYFKEVTIDTKPWSDDAMNPYGDIQILSEMEDVFAQLQTQYGLCADTKIREVLVKNMKELRGHIIASIQHFYSQYGDSFVSKVNVINRARGIGQLNWGKTTKNRERQHGGTASISYSALTWGGNASGSYQYHVRNADAKAFKNITVNVEAEPDNSINTTEWQSNLTNMLNSMAEQQNDSVQIPAMSTLPTQVELKLPEPTEPRKKLTPPDSVFKDLAEWKAYYGADESQAKHLMNSGLQQSTIAKMAEEAYLETEQVAINTLMKANNSVEMDQKFQQELAKLNDVRQNNIKPPLLQNNSNQILIPGTFTSSFETLSYDEVIPQLRPKLNIPGEQARTLADFPNLVNLLMRLEKLGRLDSYLNFLSGISVSGVSVEMKDKFHTFYQAATDSAYSTILIAIQQGVDIPNEIFNDWVLKELGTEQQMTQSKLYKALNTPEYYKYVMALLDPAYGKVWSKGSGGYMPMRTNDKGYPELMTWKDISANYQVVQSVVYDDNGMNPLRLYTNTPMQTPWYPVYIYNKGQVPTLVFVQMFGVYQVIYGREWVVQPTHKWLGTVDKNHKNGVYESKVKNIVPSITPLWEFWVNDNDDKQDRYQVLNNEMKEAITSTSNSFLYNDRDLNWDYSLKFADLAMNDEQLLNKFNVLLIYLDEFANPQSEKLGLHSVANPSYKKHANDGYAEFRANNIKVISKKTILSRNGNTLMLLPLNAENTDGKLAQVVDYAPERNPLDIVNRNTMETLKKLALLNVYQ</sequence>
<evidence type="ECO:0000313" key="1">
    <source>
        <dbReference type="EMBL" id="QOW44806.1"/>
    </source>
</evidence>
<gene>
    <name evidence="1" type="ORF">G0028_02205</name>
</gene>
<name>A0A7S7AGN9_9GAMM</name>